<dbReference type="EC" id="2.7.7.48" evidence="1"/>
<evidence type="ECO:0000256" key="1">
    <source>
        <dbReference type="ARBA" id="ARBA00012494"/>
    </source>
</evidence>
<reference evidence="10" key="1">
    <citation type="submission" date="2021-05" db="EMBL/GenBank/DDBJ databases">
        <authorList>
            <person name="Chen Y.-M."/>
            <person name="Zhang Y.-Z."/>
        </authorList>
    </citation>
    <scope>NUCLEOTIDE SEQUENCE</scope>
    <source>
        <strain evidence="10">222-k141_155401</strain>
    </source>
</reference>
<dbReference type="PROSITE" id="PS50522">
    <property type="entry name" value="RDRP_PHAGE"/>
    <property type="match status" value="1"/>
</dbReference>
<reference evidence="10" key="2">
    <citation type="journal article" date="2022" name="Nat. Microbiol.">
        <title>RNA viromes from terrestrial sites across China expand environmental viral diversity.</title>
        <authorList>
            <person name="Chiapello M."/>
            <person name="Rodriguez-Romero J."/>
            <person name="Ayllon M.A."/>
            <person name="Turina M."/>
        </authorList>
    </citation>
    <scope>NUCLEOTIDE SEQUENCE</scope>
    <source>
        <strain evidence="10">222-k141_155401</strain>
    </source>
</reference>
<evidence type="ECO:0000256" key="8">
    <source>
        <dbReference type="ARBA" id="ARBA00048744"/>
    </source>
</evidence>
<feature type="domain" description="RdRp catalytic" evidence="9">
    <location>
        <begin position="228"/>
        <end position="359"/>
    </location>
</feature>
<name>A0ABY3SRZ4_9VIRU</name>
<dbReference type="InterPro" id="IPR043502">
    <property type="entry name" value="DNA/RNA_pol_sf"/>
</dbReference>
<dbReference type="Pfam" id="PF03431">
    <property type="entry name" value="RNA_replicase_B"/>
    <property type="match status" value="1"/>
</dbReference>
<dbReference type="InterPro" id="IPR005093">
    <property type="entry name" value="RNArep_beta"/>
</dbReference>
<comment type="catalytic activity">
    <reaction evidence="8">
        <text>RNA(n) + a ribonucleoside 5'-triphosphate = RNA(n+1) + diphosphate</text>
        <dbReference type="Rhea" id="RHEA:21248"/>
        <dbReference type="Rhea" id="RHEA-COMP:14527"/>
        <dbReference type="Rhea" id="RHEA-COMP:17342"/>
        <dbReference type="ChEBI" id="CHEBI:33019"/>
        <dbReference type="ChEBI" id="CHEBI:61557"/>
        <dbReference type="ChEBI" id="CHEBI:140395"/>
        <dbReference type="EC" id="2.7.7.48"/>
    </reaction>
</comment>
<accession>A0ABY3SRZ4</accession>
<keyword evidence="5" id="KW-0547">Nucleotide-binding</keyword>
<evidence type="ECO:0000256" key="6">
    <source>
        <dbReference type="ARBA" id="ARBA00022953"/>
    </source>
</evidence>
<keyword evidence="6" id="KW-0693">Viral RNA replication</keyword>
<dbReference type="InterPro" id="IPR007096">
    <property type="entry name" value="RNA-dir_Rpol_cat_phage"/>
</dbReference>
<sequence>MSRSQVRKGSNLSYASNSITSDFIDDLSSTLDSLELSFKTTYLKSEWLRKYHSPDGDTPEVRAERAIRKWLATEDRNKRTNQRLITDVTTIQGVSSDVYIAKARDFIDDLLQGVDPGETTFCRFSHGATTSKGRREADAASKFRNEAHITQSAMGWHTEKWPLLAGEIPVATIKGNVMFTVPKSADIDRVCCKEPDLNMYYQLGVGGLIRRSLMKAGINLNDQRINASLAKQASITGELATVDLSSASDSITTMIVSRLLPANWFVVMDNLRSRYTSIDGKWHENAMFSSMGNGFTFELESLIFWALARSVCYLQGIRGRISVYGDDIIIPSSAVKCLTQVFGFCGFQVNTQKTHVNTGFNESCGAHYYHGIDVKPFYLRRPFRDVTDLINQLNHLRRWSAVDGVCDPRVYSVWLRWARKVPHTLWRGYDLEDPGKLVSLGGPIKGESRALHRSIDKTQKDFSSYLVWHNDKERAPESVVETVHSVKANLILRRVSPWYRDLYVGHLSQIPAFPQELC</sequence>
<keyword evidence="3" id="KW-0808">Transferase</keyword>
<dbReference type="EMBL" id="MZ679545">
    <property type="protein sequence ID" value="UJQ85088.1"/>
    <property type="molecule type" value="Genomic_RNA"/>
</dbReference>
<keyword evidence="11" id="KW-1185">Reference proteome</keyword>
<keyword evidence="2" id="KW-0696">RNA-directed RNA polymerase</keyword>
<evidence type="ECO:0000256" key="3">
    <source>
        <dbReference type="ARBA" id="ARBA00022679"/>
    </source>
</evidence>
<evidence type="ECO:0000256" key="5">
    <source>
        <dbReference type="ARBA" id="ARBA00022741"/>
    </source>
</evidence>
<organism evidence="10 11">
    <name type="scientific">Leviviridae sp</name>
    <dbReference type="NCBI Taxonomy" id="2027243"/>
    <lineage>
        <taxon>Viruses</taxon>
        <taxon>Riboviria</taxon>
        <taxon>Orthornavirae</taxon>
        <taxon>Lenarviricota</taxon>
        <taxon>Leviviricetes</taxon>
        <taxon>Norzivirales</taxon>
        <taxon>Fiersviridae</taxon>
    </lineage>
</organism>
<evidence type="ECO:0000256" key="4">
    <source>
        <dbReference type="ARBA" id="ARBA00022695"/>
    </source>
</evidence>
<evidence type="ECO:0000259" key="9">
    <source>
        <dbReference type="PROSITE" id="PS50522"/>
    </source>
</evidence>
<evidence type="ECO:0000256" key="7">
    <source>
        <dbReference type="ARBA" id="ARBA00030248"/>
    </source>
</evidence>
<evidence type="ECO:0000256" key="2">
    <source>
        <dbReference type="ARBA" id="ARBA00022484"/>
    </source>
</evidence>
<protein>
    <recommendedName>
        <fullName evidence="1">RNA-directed RNA polymerase</fullName>
        <ecNumber evidence="1">2.7.7.48</ecNumber>
    </recommendedName>
    <alternativeName>
        <fullName evidence="7">RNA replicase beta chain</fullName>
    </alternativeName>
</protein>
<evidence type="ECO:0000313" key="11">
    <source>
        <dbReference type="Proteomes" id="UP001058531"/>
    </source>
</evidence>
<dbReference type="Proteomes" id="UP001058531">
    <property type="component" value="Segment"/>
</dbReference>
<dbReference type="SUPFAM" id="SSF56672">
    <property type="entry name" value="DNA/RNA polymerases"/>
    <property type="match status" value="1"/>
</dbReference>
<proteinExistence type="predicted"/>
<evidence type="ECO:0000313" key="10">
    <source>
        <dbReference type="EMBL" id="UJQ85088.1"/>
    </source>
</evidence>
<keyword evidence="4" id="KW-0548">Nucleotidyltransferase</keyword>